<evidence type="ECO:0000313" key="1">
    <source>
        <dbReference type="EMBL" id="ROR21214.1"/>
    </source>
</evidence>
<comment type="caution">
    <text evidence="1">The sequence shown here is derived from an EMBL/GenBank/DDBJ whole genome shotgun (WGS) entry which is preliminary data.</text>
</comment>
<sequence>MIKKAKRIISLMLILSLILIPNVSIISKAADLTSDVQNNYQIISNTNKEIIVQYDSNNTIYIATFDKSTREISLLVDSNDIEKEFDVDIESYSEKEGVEGITLIDENNTKYNLNNNEISASFAIPIGIDITAALLELLLLLGRALIIGGIAYVAAEEVTLELERQDRYQYYLAYLDYNTSTVFVGDGCSRQSAIMRMQMNSKQSGIMAVSSSYARGLCSSLGLLIGPENHGAGSGYWNHFHGSAYRNAHCWYIG</sequence>
<accession>A0A3N1X339</accession>
<dbReference type="OrthoDB" id="2051413at2"/>
<dbReference type="Proteomes" id="UP000273083">
    <property type="component" value="Unassembled WGS sequence"/>
</dbReference>
<proteinExistence type="predicted"/>
<protein>
    <submittedName>
        <fullName evidence="1">Uncharacterized protein</fullName>
    </submittedName>
</protein>
<name>A0A3N1X339_9FIRM</name>
<dbReference type="AlphaFoldDB" id="A0A3N1X339"/>
<evidence type="ECO:0000313" key="2">
    <source>
        <dbReference type="Proteomes" id="UP000273083"/>
    </source>
</evidence>
<organism evidence="1 2">
    <name type="scientific">Mobilisporobacter senegalensis</name>
    <dbReference type="NCBI Taxonomy" id="1329262"/>
    <lineage>
        <taxon>Bacteria</taxon>
        <taxon>Bacillati</taxon>
        <taxon>Bacillota</taxon>
        <taxon>Clostridia</taxon>
        <taxon>Lachnospirales</taxon>
        <taxon>Lachnospiraceae</taxon>
        <taxon>Mobilisporobacter</taxon>
    </lineage>
</organism>
<dbReference type="EMBL" id="RJVG01000022">
    <property type="protein sequence ID" value="ROR21214.1"/>
    <property type="molecule type" value="Genomic_DNA"/>
</dbReference>
<dbReference type="RefSeq" id="WP_123611013.1">
    <property type="nucleotide sequence ID" value="NZ_RJVG01000022.1"/>
</dbReference>
<gene>
    <name evidence="1" type="ORF">EDD66_1221</name>
</gene>
<keyword evidence="2" id="KW-1185">Reference proteome</keyword>
<reference evidence="1 2" key="1">
    <citation type="submission" date="2018-11" db="EMBL/GenBank/DDBJ databases">
        <title>Genomic Encyclopedia of Type Strains, Phase IV (KMG-IV): sequencing the most valuable type-strain genomes for metagenomic binning, comparative biology and taxonomic classification.</title>
        <authorList>
            <person name="Goeker M."/>
        </authorList>
    </citation>
    <scope>NUCLEOTIDE SEQUENCE [LARGE SCALE GENOMIC DNA]</scope>
    <source>
        <strain evidence="1 2">DSM 26537</strain>
    </source>
</reference>